<name>A0AB35YVT5_9FLAO</name>
<evidence type="ECO:0000256" key="2">
    <source>
        <dbReference type="ARBA" id="ARBA00022989"/>
    </source>
</evidence>
<reference evidence="6 9" key="1">
    <citation type="submission" date="2024-01" db="EMBL/GenBank/DDBJ databases">
        <title>Aequorivita flavus sp. nov., isolated from deep-sea sediment.</title>
        <authorList>
            <person name="Chen X."/>
        </authorList>
    </citation>
    <scope>NUCLEOTIDE SEQUENCE</scope>
    <source>
        <strain evidence="6">MCCC 1A16923</strain>
        <strain evidence="7 9">MCCC 1A16935</strain>
    </source>
</reference>
<feature type="transmembrane region" description="Helical" evidence="4">
    <location>
        <begin position="278"/>
        <end position="293"/>
    </location>
</feature>
<dbReference type="SUPFAM" id="SSF103473">
    <property type="entry name" value="MFS general substrate transporter"/>
    <property type="match status" value="1"/>
</dbReference>
<feature type="transmembrane region" description="Helical" evidence="4">
    <location>
        <begin position="32"/>
        <end position="57"/>
    </location>
</feature>
<feature type="transmembrane region" description="Helical" evidence="4">
    <location>
        <begin position="340"/>
        <end position="360"/>
    </location>
</feature>
<dbReference type="Proteomes" id="UP001388259">
    <property type="component" value="Unassembled WGS sequence"/>
</dbReference>
<dbReference type="EMBL" id="JBANCF010000015">
    <property type="protein sequence ID" value="MEM0574585.1"/>
    <property type="molecule type" value="Genomic_DNA"/>
</dbReference>
<accession>A0AB35YVT5</accession>
<keyword evidence="1 4" id="KW-0812">Transmembrane</keyword>
<proteinExistence type="predicted"/>
<feature type="domain" description="Major facilitator superfamily (MFS) profile" evidence="5">
    <location>
        <begin position="8"/>
        <end position="390"/>
    </location>
</feature>
<evidence type="ECO:0000313" key="9">
    <source>
        <dbReference type="Proteomes" id="UP001390963"/>
    </source>
</evidence>
<keyword evidence="9" id="KW-1185">Reference proteome</keyword>
<dbReference type="InterPro" id="IPR020846">
    <property type="entry name" value="MFS_dom"/>
</dbReference>
<dbReference type="Pfam" id="PF07690">
    <property type="entry name" value="MFS_1"/>
    <property type="match status" value="1"/>
</dbReference>
<evidence type="ECO:0000259" key="5">
    <source>
        <dbReference type="PROSITE" id="PS50850"/>
    </source>
</evidence>
<dbReference type="InterPro" id="IPR011701">
    <property type="entry name" value="MFS"/>
</dbReference>
<evidence type="ECO:0000313" key="7">
    <source>
        <dbReference type="EMBL" id="MEM0574585.1"/>
    </source>
</evidence>
<organism evidence="6 8">
    <name type="scientific">Aequorivita flava</name>
    <dbReference type="NCBI Taxonomy" id="3114371"/>
    <lineage>
        <taxon>Bacteria</taxon>
        <taxon>Pseudomonadati</taxon>
        <taxon>Bacteroidota</taxon>
        <taxon>Flavobacteriia</taxon>
        <taxon>Flavobacteriales</taxon>
        <taxon>Flavobacteriaceae</taxon>
        <taxon>Aequorivita</taxon>
    </lineage>
</organism>
<evidence type="ECO:0000256" key="4">
    <source>
        <dbReference type="SAM" id="Phobius"/>
    </source>
</evidence>
<evidence type="ECO:0000256" key="1">
    <source>
        <dbReference type="ARBA" id="ARBA00022692"/>
    </source>
</evidence>
<protein>
    <submittedName>
        <fullName evidence="6">MFS transporter</fullName>
    </submittedName>
</protein>
<feature type="transmembrane region" description="Helical" evidence="4">
    <location>
        <begin position="217"/>
        <end position="235"/>
    </location>
</feature>
<dbReference type="EMBL" id="JAZBJM010000013">
    <property type="protein sequence ID" value="MEM0519461.1"/>
    <property type="molecule type" value="Genomic_DNA"/>
</dbReference>
<dbReference type="Gene3D" id="1.20.1250.20">
    <property type="entry name" value="MFS general substrate transporter like domains"/>
    <property type="match status" value="2"/>
</dbReference>
<evidence type="ECO:0000313" key="8">
    <source>
        <dbReference type="Proteomes" id="UP001388259"/>
    </source>
</evidence>
<dbReference type="GO" id="GO:0022857">
    <property type="term" value="F:transmembrane transporter activity"/>
    <property type="evidence" value="ECO:0007669"/>
    <property type="project" value="InterPro"/>
</dbReference>
<feature type="transmembrane region" description="Helical" evidence="4">
    <location>
        <begin position="247"/>
        <end position="266"/>
    </location>
</feature>
<feature type="transmembrane region" description="Helical" evidence="4">
    <location>
        <begin position="299"/>
        <end position="319"/>
    </location>
</feature>
<keyword evidence="3 4" id="KW-0472">Membrane</keyword>
<dbReference type="AlphaFoldDB" id="A0AB35YVT5"/>
<feature type="transmembrane region" description="Helical" evidence="4">
    <location>
        <begin position="366"/>
        <end position="384"/>
    </location>
</feature>
<gene>
    <name evidence="7" type="ORF">VZD24_13750</name>
    <name evidence="6" type="ORF">VZD85_13950</name>
</gene>
<dbReference type="PANTHER" id="PTHR23518">
    <property type="entry name" value="C-METHYLTRANSFERASE"/>
    <property type="match status" value="1"/>
</dbReference>
<comment type="caution">
    <text evidence="6">The sequence shown here is derived from an EMBL/GenBank/DDBJ whole genome shotgun (WGS) entry which is preliminary data.</text>
</comment>
<dbReference type="Proteomes" id="UP001390963">
    <property type="component" value="Unassembled WGS sequence"/>
</dbReference>
<dbReference type="InterPro" id="IPR036259">
    <property type="entry name" value="MFS_trans_sf"/>
</dbReference>
<sequence>MKTTITRTVWILSLVSLFTDTASEMLYPIMPIYLKSIGFSILLIGILEGLAEAVAGLSKGYFGQMSDSKARRAPFVQLGYALSAISKPMMALFVYPLWIFFARTTDRLGKGIRTGARDAMLSAETTKKNKGQIFGFHRSLDTFGAVLGPVLALLYLYFFPEDYINLFYIAFIPGVFAIVASFLLKDQKENIISKKKKINFFSFLNYWKQSSAQYRKVVIGLLFFALFNSSDVFLLLKAKEAGLDDTWVISIYIFYNLIYALTAYPLGTFADKVGLKKMFIFGLIIFSLVYFGMGLTSNLYIIIALFFGYGIYAAATEGISKAWITNISNENDTATAVGTYAAFQSIAAMIASVFAGLLWFYFGAKITFIVTAIATSFAIIYFLGNVGNASPIFSQSSKNTK</sequence>
<feature type="transmembrane region" description="Helical" evidence="4">
    <location>
        <begin position="78"/>
        <end position="101"/>
    </location>
</feature>
<evidence type="ECO:0000313" key="6">
    <source>
        <dbReference type="EMBL" id="MEM0519461.1"/>
    </source>
</evidence>
<feature type="transmembrane region" description="Helical" evidence="4">
    <location>
        <begin position="163"/>
        <end position="184"/>
    </location>
</feature>
<dbReference type="CDD" id="cd17370">
    <property type="entry name" value="MFS_MJ1317_like"/>
    <property type="match status" value="1"/>
</dbReference>
<dbReference type="PANTHER" id="PTHR23518:SF2">
    <property type="entry name" value="MAJOR FACILITATOR SUPERFAMILY TRANSPORTER"/>
    <property type="match status" value="1"/>
</dbReference>
<keyword evidence="2 4" id="KW-1133">Transmembrane helix</keyword>
<dbReference type="PROSITE" id="PS50850">
    <property type="entry name" value="MFS"/>
    <property type="match status" value="1"/>
</dbReference>
<evidence type="ECO:0000256" key="3">
    <source>
        <dbReference type="ARBA" id="ARBA00023136"/>
    </source>
</evidence>
<dbReference type="RefSeq" id="WP_279448551.1">
    <property type="nucleotide sequence ID" value="NZ_JAZBJM010000013.1"/>
</dbReference>